<keyword evidence="2" id="KW-1185">Reference proteome</keyword>
<dbReference type="eggNOG" id="ENOG5032K09">
    <property type="taxonomic scope" value="Bacteria"/>
</dbReference>
<dbReference type="PATRIC" id="fig|1123269.5.peg.2922"/>
<evidence type="ECO:0000313" key="2">
    <source>
        <dbReference type="Proteomes" id="UP000018851"/>
    </source>
</evidence>
<proteinExistence type="predicted"/>
<organism evidence="1 2">
    <name type="scientific">Sphingomonas sanxanigenens DSM 19645 = NX02</name>
    <dbReference type="NCBI Taxonomy" id="1123269"/>
    <lineage>
        <taxon>Bacteria</taxon>
        <taxon>Pseudomonadati</taxon>
        <taxon>Pseudomonadota</taxon>
        <taxon>Alphaproteobacteria</taxon>
        <taxon>Sphingomonadales</taxon>
        <taxon>Sphingomonadaceae</taxon>
        <taxon>Sphingomonas</taxon>
    </lineage>
</organism>
<protein>
    <submittedName>
        <fullName evidence="1">Uncharacterized protein</fullName>
    </submittedName>
</protein>
<gene>
    <name evidence="1" type="ORF">NX02_14980</name>
</gene>
<evidence type="ECO:0000313" key="1">
    <source>
        <dbReference type="EMBL" id="AHE54680.1"/>
    </source>
</evidence>
<name>W0AG99_9SPHN</name>
<accession>W0AG99</accession>
<dbReference type="Proteomes" id="UP000018851">
    <property type="component" value="Chromosome"/>
</dbReference>
<dbReference type="AlphaFoldDB" id="W0AG99"/>
<dbReference type="HOGENOM" id="CLU_126589_0_0_5"/>
<dbReference type="STRING" id="1123269.NX02_14980"/>
<sequence length="135" mass="14579">MLRGDWQDWPASPGAWVYRQDSRGSLALFGTPDTGAQLMIRCDTGAQRVYLSRAGAVAAGSGPMTIRTSAQTSSHIVRNTGGQPPYVALDVPPRDPLLDRMAFSRGRFVVEVTGLPILVVPARPELSRVVEDCRG</sequence>
<reference evidence="1 2" key="1">
    <citation type="submission" date="2013-07" db="EMBL/GenBank/DDBJ databases">
        <title>Completed genome of Sphingomonas sanxanigenens NX02.</title>
        <authorList>
            <person name="Ma T."/>
            <person name="Huang H."/>
            <person name="Wu M."/>
            <person name="Li X."/>
            <person name="Li G."/>
        </authorList>
    </citation>
    <scope>NUCLEOTIDE SEQUENCE [LARGE SCALE GENOMIC DNA]</scope>
    <source>
        <strain evidence="1 2">NX02</strain>
    </source>
</reference>
<dbReference type="EMBL" id="CP006644">
    <property type="protein sequence ID" value="AHE54680.1"/>
    <property type="molecule type" value="Genomic_DNA"/>
</dbReference>
<dbReference type="KEGG" id="ssan:NX02_14980"/>